<accession>A0A2X4V3E0</accession>
<evidence type="ECO:0000256" key="2">
    <source>
        <dbReference type="ARBA" id="ARBA00022618"/>
    </source>
</evidence>
<dbReference type="Proteomes" id="UP000249005">
    <property type="component" value="Chromosome 1"/>
</dbReference>
<dbReference type="GO" id="GO:0030261">
    <property type="term" value="P:chromosome condensation"/>
    <property type="evidence" value="ECO:0007669"/>
    <property type="project" value="UniProtKB-KW"/>
</dbReference>
<evidence type="ECO:0000256" key="7">
    <source>
        <dbReference type="SAM" id="MobiDB-lite"/>
    </source>
</evidence>
<dbReference type="NCBIfam" id="NF003602">
    <property type="entry name" value="PRK05256.1"/>
    <property type="match status" value="1"/>
</dbReference>
<feature type="region of interest" description="Disordered" evidence="7">
    <location>
        <begin position="205"/>
        <end position="240"/>
    </location>
</feature>
<evidence type="ECO:0000256" key="6">
    <source>
        <dbReference type="HAMAP-Rule" id="MF_01802"/>
    </source>
</evidence>
<keyword evidence="3 6" id="KW-0159">Chromosome partition</keyword>
<keyword evidence="4 6" id="KW-0226">DNA condensation</keyword>
<protein>
    <recommendedName>
        <fullName evidence="6">Chromosome partition protein MukE</fullName>
    </recommendedName>
</protein>
<dbReference type="OrthoDB" id="6196648at2"/>
<comment type="similarity">
    <text evidence="6">Belongs to the MukE family.</text>
</comment>
<dbReference type="Gene3D" id="1.10.10.2260">
    <property type="entry name" value="MukE-like family, C-terminal domain"/>
    <property type="match status" value="1"/>
</dbReference>
<name>A0A2X4V3E0_9GAMM</name>
<comment type="function">
    <text evidence="6">Involved in chromosome condensation, segregation and cell cycle progression. May participate in facilitating chromosome segregation by condensation DNA from both sides of a centrally located replisome during cell division. Probably acts via its interaction with MukB and MukF.</text>
</comment>
<keyword evidence="1 6" id="KW-0963">Cytoplasm</keyword>
<sequence length="240" mass="27288">MSSTNIEQVMPAKLAQAIANPLFPALDSQLRAGRHIGIDELDNHAYLMDYQDELERFYLRYNVELIRAPEGFFYLRPRSTTLIARSVLSELDMMVGKILCYLYLSPERLAQEGIFSGQELYEELIALSDESKLLKFVNQRSTGSDVDRQKLQEKVRTSLNRLRRLGMVTFIGSDSSKFRINESVFRFGADVRSSDDPREAQLRMIRDGEAMPLENTLSLSDADDEQGTDSAAESAEDELE</sequence>
<evidence type="ECO:0000256" key="3">
    <source>
        <dbReference type="ARBA" id="ARBA00022829"/>
    </source>
</evidence>
<reference evidence="8 9" key="1">
    <citation type="submission" date="2018-06" db="EMBL/GenBank/DDBJ databases">
        <authorList>
            <consortium name="Pathogen Informatics"/>
            <person name="Doyle S."/>
        </authorList>
    </citation>
    <scope>NUCLEOTIDE SEQUENCE [LARGE SCALE GENOMIC DNA]</scope>
    <source>
        <strain evidence="8 9">NCTC12151</strain>
    </source>
</reference>
<evidence type="ECO:0000256" key="1">
    <source>
        <dbReference type="ARBA" id="ARBA00022490"/>
    </source>
</evidence>
<dbReference type="InterPro" id="IPR042038">
    <property type="entry name" value="MukE_N"/>
</dbReference>
<dbReference type="KEGG" id="lri:NCTC12151_01432"/>
<proteinExistence type="inferred from homology"/>
<evidence type="ECO:0000313" key="9">
    <source>
        <dbReference type="Proteomes" id="UP000249005"/>
    </source>
</evidence>
<dbReference type="GO" id="GO:0009295">
    <property type="term" value="C:nucleoid"/>
    <property type="evidence" value="ECO:0007669"/>
    <property type="project" value="UniProtKB-SubCell"/>
</dbReference>
<organism evidence="8 9">
    <name type="scientific">Leminorella richardii</name>
    <dbReference type="NCBI Taxonomy" id="158841"/>
    <lineage>
        <taxon>Bacteria</taxon>
        <taxon>Pseudomonadati</taxon>
        <taxon>Pseudomonadota</taxon>
        <taxon>Gammaproteobacteria</taxon>
        <taxon>Enterobacterales</taxon>
        <taxon>Budviciaceae</taxon>
        <taxon>Leminorella</taxon>
    </lineage>
</organism>
<dbReference type="Gene3D" id="1.10.10.2250">
    <property type="match status" value="1"/>
</dbReference>
<dbReference type="GO" id="GO:0006260">
    <property type="term" value="P:DNA replication"/>
    <property type="evidence" value="ECO:0007669"/>
    <property type="project" value="UniProtKB-UniRule"/>
</dbReference>
<gene>
    <name evidence="6 8" type="primary">mukE</name>
    <name evidence="8" type="ORF">NCTC12151_01432</name>
</gene>
<dbReference type="GO" id="GO:0005737">
    <property type="term" value="C:cytoplasm"/>
    <property type="evidence" value="ECO:0007669"/>
    <property type="project" value="UniProtKB-UniRule"/>
</dbReference>
<keyword evidence="9" id="KW-1185">Reference proteome</keyword>
<dbReference type="InterPro" id="IPR007385">
    <property type="entry name" value="Scp_MukE"/>
</dbReference>
<dbReference type="GO" id="GO:0007059">
    <property type="term" value="P:chromosome segregation"/>
    <property type="evidence" value="ECO:0007669"/>
    <property type="project" value="UniProtKB-UniRule"/>
</dbReference>
<keyword evidence="2 6" id="KW-0132">Cell division</keyword>
<dbReference type="AlphaFoldDB" id="A0A2X4V3E0"/>
<dbReference type="GO" id="GO:0051301">
    <property type="term" value="P:cell division"/>
    <property type="evidence" value="ECO:0007669"/>
    <property type="project" value="UniProtKB-KW"/>
</dbReference>
<dbReference type="HAMAP" id="MF_01802">
    <property type="entry name" value="MukE"/>
    <property type="match status" value="1"/>
</dbReference>
<dbReference type="InterPro" id="IPR042037">
    <property type="entry name" value="MukE_C"/>
</dbReference>
<evidence type="ECO:0000256" key="5">
    <source>
        <dbReference type="ARBA" id="ARBA00023306"/>
    </source>
</evidence>
<evidence type="ECO:0000313" key="8">
    <source>
        <dbReference type="EMBL" id="SQI39810.1"/>
    </source>
</evidence>
<dbReference type="EMBL" id="LS483470">
    <property type="protein sequence ID" value="SQI39810.1"/>
    <property type="molecule type" value="Genomic_DNA"/>
</dbReference>
<comment type="subcellular location">
    <subcellularLocation>
        <location evidence="6">Cytoplasm</location>
        <location evidence="6">Nucleoid</location>
    </subcellularLocation>
    <text evidence="6">Restricted to the nucleoid region.</text>
</comment>
<comment type="subunit">
    <text evidence="6">Interacts, and probably forms a ternary complex, with MukF and MukB. The complex formation is stimulated by calcium or magnesium.</text>
</comment>
<dbReference type="Pfam" id="PF04288">
    <property type="entry name" value="MukE"/>
    <property type="match status" value="1"/>
</dbReference>
<dbReference type="RefSeq" id="WP_111740012.1">
    <property type="nucleotide sequence ID" value="NZ_LR698987.1"/>
</dbReference>
<keyword evidence="5 6" id="KW-0131">Cell cycle</keyword>
<evidence type="ECO:0000256" key="4">
    <source>
        <dbReference type="ARBA" id="ARBA00023067"/>
    </source>
</evidence>